<dbReference type="Gene3D" id="1.10.8.430">
    <property type="entry name" value="Helical domain of apoptotic protease-activating factors"/>
    <property type="match status" value="1"/>
</dbReference>
<dbReference type="FunFam" id="3.40.50.300:FF:001091">
    <property type="entry name" value="Probable disease resistance protein At1g61300"/>
    <property type="match status" value="1"/>
</dbReference>
<feature type="domain" description="Disease resistance N-terminal" evidence="8">
    <location>
        <begin position="26"/>
        <end position="105"/>
    </location>
</feature>
<dbReference type="Gene3D" id="3.80.10.10">
    <property type="entry name" value="Ribonuclease Inhibitor"/>
    <property type="match status" value="1"/>
</dbReference>
<reference evidence="12" key="2">
    <citation type="submission" date="2013-12" db="EMBL/GenBank/DDBJ databases">
        <authorList>
            <person name="Yu Y."/>
            <person name="Lee S."/>
            <person name="de Baynast K."/>
            <person name="Wissotski M."/>
            <person name="Liu L."/>
            <person name="Talag J."/>
            <person name="Goicoechea J."/>
            <person name="Angelova A."/>
            <person name="Jetty R."/>
            <person name="Kudrna D."/>
            <person name="Golser W."/>
            <person name="Rivera L."/>
            <person name="Zhang J."/>
            <person name="Wing R."/>
        </authorList>
    </citation>
    <scope>NUCLEOTIDE SEQUENCE</scope>
</reference>
<dbReference type="InterPro" id="IPR002182">
    <property type="entry name" value="NB-ARC"/>
</dbReference>
<keyword evidence="2" id="KW-0433">Leucine-rich repeat</keyword>
<dbReference type="GO" id="GO:0043531">
    <property type="term" value="F:ADP binding"/>
    <property type="evidence" value="ECO:0007669"/>
    <property type="project" value="InterPro"/>
</dbReference>
<accession>A0A0D9WZZ1</accession>
<evidence type="ECO:0000256" key="1">
    <source>
        <dbReference type="ARBA" id="ARBA00008894"/>
    </source>
</evidence>
<dbReference type="Gene3D" id="3.40.50.300">
    <property type="entry name" value="P-loop containing nucleotide triphosphate hydrolases"/>
    <property type="match status" value="1"/>
</dbReference>
<dbReference type="GO" id="GO:0009626">
    <property type="term" value="P:plant-type hypersensitive response"/>
    <property type="evidence" value="ECO:0007669"/>
    <property type="project" value="UniProtKB-ARBA"/>
</dbReference>
<evidence type="ECO:0000259" key="7">
    <source>
        <dbReference type="Pfam" id="PF00931"/>
    </source>
</evidence>
<dbReference type="AlphaFoldDB" id="A0A0D9WZZ1"/>
<keyword evidence="6" id="KW-0175">Coiled coil</keyword>
<feature type="domain" description="Disease resistance R13L4/SHOC-2-like LRR" evidence="10">
    <location>
        <begin position="531"/>
        <end position="716"/>
    </location>
</feature>
<organism evidence="11 12">
    <name type="scientific">Leersia perrieri</name>
    <dbReference type="NCBI Taxonomy" id="77586"/>
    <lineage>
        <taxon>Eukaryota</taxon>
        <taxon>Viridiplantae</taxon>
        <taxon>Streptophyta</taxon>
        <taxon>Embryophyta</taxon>
        <taxon>Tracheophyta</taxon>
        <taxon>Spermatophyta</taxon>
        <taxon>Magnoliopsida</taxon>
        <taxon>Liliopsida</taxon>
        <taxon>Poales</taxon>
        <taxon>Poaceae</taxon>
        <taxon>BOP clade</taxon>
        <taxon>Oryzoideae</taxon>
        <taxon>Oryzeae</taxon>
        <taxon>Oryzinae</taxon>
        <taxon>Leersia</taxon>
    </lineage>
</organism>
<dbReference type="InterPro" id="IPR058922">
    <property type="entry name" value="WHD_DRP"/>
</dbReference>
<keyword evidence="4" id="KW-0547">Nucleotide-binding</keyword>
<dbReference type="InterPro" id="IPR041118">
    <property type="entry name" value="Rx_N"/>
</dbReference>
<dbReference type="Pfam" id="PF18052">
    <property type="entry name" value="Rx_N"/>
    <property type="match status" value="1"/>
</dbReference>
<feature type="domain" description="NB-ARC" evidence="7">
    <location>
        <begin position="178"/>
        <end position="342"/>
    </location>
</feature>
<dbReference type="SUPFAM" id="SSF52540">
    <property type="entry name" value="P-loop containing nucleoside triphosphate hydrolases"/>
    <property type="match status" value="1"/>
</dbReference>
<keyword evidence="12" id="KW-1185">Reference proteome</keyword>
<dbReference type="FunFam" id="1.10.10.10:FF:000322">
    <property type="entry name" value="Probable disease resistance protein At1g63360"/>
    <property type="match status" value="1"/>
</dbReference>
<dbReference type="Proteomes" id="UP000032180">
    <property type="component" value="Chromosome 7"/>
</dbReference>
<dbReference type="PANTHER" id="PTHR23155:SF931">
    <property type="entry name" value="OS01G0547000 PROTEIN"/>
    <property type="match status" value="1"/>
</dbReference>
<evidence type="ECO:0000313" key="12">
    <source>
        <dbReference type="Proteomes" id="UP000032180"/>
    </source>
</evidence>
<dbReference type="GO" id="GO:0042742">
    <property type="term" value="P:defense response to bacterium"/>
    <property type="evidence" value="ECO:0007669"/>
    <property type="project" value="UniProtKB-ARBA"/>
</dbReference>
<evidence type="ECO:0000259" key="8">
    <source>
        <dbReference type="Pfam" id="PF18052"/>
    </source>
</evidence>
<dbReference type="InterPro" id="IPR038005">
    <property type="entry name" value="RX-like_CC"/>
</dbReference>
<evidence type="ECO:0000259" key="9">
    <source>
        <dbReference type="Pfam" id="PF23559"/>
    </source>
</evidence>
<dbReference type="InterPro" id="IPR032675">
    <property type="entry name" value="LRR_dom_sf"/>
</dbReference>
<sequence>MAEAVVGVLISKIGTVLAMNSATFGASLLCKEASALKRLFGEICDIKEELEIMQAFLRGAERFKDTEETTKIFVKKIRGIAFEIEDVVDEFTYKFEDKHGGFTAKMKKRMEHAKTWQRLALKLQEIKRRLKHVDKRIVRYNFTVMDKGAGGSGNNGKSANESLISGREDNLVGIDENKKLLLQWLTDDPKQQSIVASVLGMGGVGKTTLVAHVYNILKTHFDAAAWVTVSSSYQIEDLFRKIAREFCIPVDVANMEMINLVKNIHDYLRSKKFVLVLDDVWGVEVWFKVRDAFPTDSTSRFLITSRILEVASLATGNCVLQLEPLELEHSWELFCREAFWKSEDKRCPLELQHLAHMFVEKCKGLPIAIACLGRLLSCKQPTYAGWENVYKDVNIILKVSLEDLPYELKNCFMHCAIFPEDFLIKRRRVIRHWITAGFIIEKGKTTLEDVAEGYLNELVNRSLLQVVGRNEIGRLKYCRMHDIIRILALNKANEEWYCDVLDGSRTSSENSHHLSIQSKNIQQLSRYGGTHLRALYVFENEISIDVFKPILTSSNLLSFLDLQETCIHALPNEVFDLFNLCFLGLRNTAIECLPEAIGRLQNLEVLDACETKLVSLPDSIAKLRKLRYLYALTLTGRENYNPFGGVRVPTGIKNLTGLRALQCVKASRKILREVGVLKELRTFGVSHVRCEQSSDLCSTIMKMNHLIHLEITALGEEEVLQLEGLDLPITLSVLGL</sequence>
<reference evidence="11 12" key="1">
    <citation type="submission" date="2012-08" db="EMBL/GenBank/DDBJ databases">
        <title>Oryza genome evolution.</title>
        <authorList>
            <person name="Wing R.A."/>
        </authorList>
    </citation>
    <scope>NUCLEOTIDE SEQUENCE</scope>
</reference>
<dbReference type="InterPro" id="IPR055414">
    <property type="entry name" value="LRR_R13L4/SHOC2-like"/>
</dbReference>
<dbReference type="STRING" id="77586.A0A0D9WZZ1"/>
<dbReference type="HOGENOM" id="CLU_000837_25_4_1"/>
<evidence type="ECO:0000256" key="4">
    <source>
        <dbReference type="ARBA" id="ARBA00022741"/>
    </source>
</evidence>
<keyword evidence="5" id="KW-0611">Plant defense</keyword>
<evidence type="ECO:0000256" key="6">
    <source>
        <dbReference type="ARBA" id="ARBA00023054"/>
    </source>
</evidence>
<feature type="domain" description="Disease resistance protein winged helix" evidence="9">
    <location>
        <begin position="417"/>
        <end position="487"/>
    </location>
</feature>
<dbReference type="InterPro" id="IPR042197">
    <property type="entry name" value="Apaf_helical"/>
</dbReference>
<proteinExistence type="inferred from homology"/>
<protein>
    <recommendedName>
        <fullName evidence="13">NB-ARC domain-containing protein</fullName>
    </recommendedName>
</protein>
<dbReference type="eggNOG" id="KOG4658">
    <property type="taxonomic scope" value="Eukaryota"/>
</dbReference>
<dbReference type="GO" id="GO:0002758">
    <property type="term" value="P:innate immune response-activating signaling pathway"/>
    <property type="evidence" value="ECO:0007669"/>
    <property type="project" value="UniProtKB-ARBA"/>
</dbReference>
<comment type="similarity">
    <text evidence="1">Belongs to the disease resistance NB-LRR family.</text>
</comment>
<evidence type="ECO:0000259" key="10">
    <source>
        <dbReference type="Pfam" id="PF23598"/>
    </source>
</evidence>
<evidence type="ECO:0000256" key="2">
    <source>
        <dbReference type="ARBA" id="ARBA00022614"/>
    </source>
</evidence>
<dbReference type="Gene3D" id="1.20.5.4130">
    <property type="match status" value="1"/>
</dbReference>
<dbReference type="InterPro" id="IPR027417">
    <property type="entry name" value="P-loop_NTPase"/>
</dbReference>
<dbReference type="EnsemblPlants" id="LPERR07G15090.1">
    <property type="protein sequence ID" value="LPERR07G15090.1"/>
    <property type="gene ID" value="LPERR07G15090"/>
</dbReference>
<evidence type="ECO:0008006" key="13">
    <source>
        <dbReference type="Google" id="ProtNLM"/>
    </source>
</evidence>
<dbReference type="PANTHER" id="PTHR23155">
    <property type="entry name" value="DISEASE RESISTANCE PROTEIN RP"/>
    <property type="match status" value="1"/>
</dbReference>
<dbReference type="CDD" id="cd14798">
    <property type="entry name" value="RX-CC_like"/>
    <property type="match status" value="1"/>
</dbReference>
<dbReference type="Pfam" id="PF00931">
    <property type="entry name" value="NB-ARC"/>
    <property type="match status" value="1"/>
</dbReference>
<evidence type="ECO:0000256" key="3">
    <source>
        <dbReference type="ARBA" id="ARBA00022737"/>
    </source>
</evidence>
<dbReference type="Pfam" id="PF23559">
    <property type="entry name" value="WHD_DRP"/>
    <property type="match status" value="1"/>
</dbReference>
<evidence type="ECO:0000256" key="5">
    <source>
        <dbReference type="ARBA" id="ARBA00022821"/>
    </source>
</evidence>
<dbReference type="InterPro" id="IPR036388">
    <property type="entry name" value="WH-like_DNA-bd_sf"/>
</dbReference>
<dbReference type="PRINTS" id="PR00364">
    <property type="entry name" value="DISEASERSIST"/>
</dbReference>
<dbReference type="Gene3D" id="1.10.10.10">
    <property type="entry name" value="Winged helix-like DNA-binding domain superfamily/Winged helix DNA-binding domain"/>
    <property type="match status" value="1"/>
</dbReference>
<dbReference type="InterPro" id="IPR044974">
    <property type="entry name" value="Disease_R_plants"/>
</dbReference>
<evidence type="ECO:0000313" key="11">
    <source>
        <dbReference type="EnsemblPlants" id="LPERR07G15090.1"/>
    </source>
</evidence>
<name>A0A0D9WZZ1_9ORYZ</name>
<keyword evidence="3" id="KW-0677">Repeat</keyword>
<reference evidence="11" key="3">
    <citation type="submission" date="2015-04" db="UniProtKB">
        <authorList>
            <consortium name="EnsemblPlants"/>
        </authorList>
    </citation>
    <scope>IDENTIFICATION</scope>
</reference>
<dbReference type="SUPFAM" id="SSF52058">
    <property type="entry name" value="L domain-like"/>
    <property type="match status" value="1"/>
</dbReference>
<dbReference type="Pfam" id="PF23598">
    <property type="entry name" value="LRR_14"/>
    <property type="match status" value="1"/>
</dbReference>
<dbReference type="Gramene" id="LPERR07G15090.1">
    <property type="protein sequence ID" value="LPERR07G15090.1"/>
    <property type="gene ID" value="LPERR07G15090"/>
</dbReference>